<reference evidence="7 8" key="1">
    <citation type="submission" date="2023-12" db="EMBL/GenBank/DDBJ databases">
        <title>Genomic sequences of Capnocytophaga and Parvimonas strains.</title>
        <authorList>
            <person name="Watt R.M."/>
            <person name="Wang M."/>
            <person name="Yang T."/>
            <person name="Tong W.M."/>
        </authorList>
    </citation>
    <scope>NUCLEOTIDE SEQUENCE [LARGE SCALE GENOMIC DNA]</scope>
    <source>
        <strain evidence="7 8">CCUG 13156</strain>
    </source>
</reference>
<dbReference type="InterPro" id="IPR036737">
    <property type="entry name" value="OmpA-like_sf"/>
</dbReference>
<keyword evidence="5" id="KW-0812">Transmembrane</keyword>
<dbReference type="RefSeq" id="WP_277125669.1">
    <property type="nucleotide sequence ID" value="NZ_CALAHR010000059.1"/>
</dbReference>
<dbReference type="EMBL" id="JAYKBV010000010">
    <property type="protein sequence ID" value="MEB3040644.1"/>
    <property type="molecule type" value="Genomic_DNA"/>
</dbReference>
<dbReference type="PRINTS" id="PR01021">
    <property type="entry name" value="OMPADOMAIN"/>
</dbReference>
<evidence type="ECO:0000313" key="7">
    <source>
        <dbReference type="EMBL" id="MEB3040644.1"/>
    </source>
</evidence>
<sequence length="308" mass="34794">MARKAFVTGRTQNRTALGIIAAYLELYPNTSLSELNNLFSKSEVCPDAGIDKLFYTTKEIENEKKNGWEWFQKDQACFTQEGEWLKVKGTKVAFCKMWTAPSLAKLQKKAEKYGITAQVGDIPKNSKDYSVGYTIQYEGKKGGISWWIWLLLGLLIVGAVTYFALSKKEEKAPQPVPVAVEQPKEEKVEEVVVEKVKEIKDNFNAAQFEKRKYDLNEDAKTVLLDLVTLMQENPSVRLQIEGHTSAEGDDKFNQKLSTNRAKAAVDFLVSKGIDDSRLTYKGFGSSNLKNPSDPEAEENRRVEFIVIK</sequence>
<comment type="caution">
    <text evidence="7">The sequence shown here is derived from an EMBL/GenBank/DDBJ whole genome shotgun (WGS) entry which is preliminary data.</text>
</comment>
<evidence type="ECO:0000256" key="2">
    <source>
        <dbReference type="ARBA" id="ARBA00023136"/>
    </source>
</evidence>
<feature type="transmembrane region" description="Helical" evidence="5">
    <location>
        <begin position="146"/>
        <end position="165"/>
    </location>
</feature>
<feature type="domain" description="OmpA-like" evidence="6">
    <location>
        <begin position="195"/>
        <end position="308"/>
    </location>
</feature>
<dbReference type="SUPFAM" id="SSF103088">
    <property type="entry name" value="OmpA-like"/>
    <property type="match status" value="1"/>
</dbReference>
<keyword evidence="5" id="KW-1133">Transmembrane helix</keyword>
<evidence type="ECO:0000259" key="6">
    <source>
        <dbReference type="PROSITE" id="PS51123"/>
    </source>
</evidence>
<accession>A0ABU5YB84</accession>
<comment type="subcellular location">
    <subcellularLocation>
        <location evidence="1">Cell outer membrane</location>
    </subcellularLocation>
</comment>
<name>A0ABU5YB84_9FLAO</name>
<dbReference type="Gene3D" id="3.30.1330.60">
    <property type="entry name" value="OmpA-like domain"/>
    <property type="match status" value="1"/>
</dbReference>
<protein>
    <submittedName>
        <fullName evidence="7">OmpA family protein</fullName>
    </submittedName>
</protein>
<dbReference type="Proteomes" id="UP001324270">
    <property type="component" value="Unassembled WGS sequence"/>
</dbReference>
<keyword evidence="3" id="KW-0998">Cell outer membrane</keyword>
<gene>
    <name evidence="7" type="ORF">VJJ49_08050</name>
</gene>
<evidence type="ECO:0000256" key="1">
    <source>
        <dbReference type="ARBA" id="ARBA00004442"/>
    </source>
</evidence>
<dbReference type="InterPro" id="IPR050330">
    <property type="entry name" value="Bact_OuterMem_StrucFunc"/>
</dbReference>
<dbReference type="InterPro" id="IPR006664">
    <property type="entry name" value="OMP_bac"/>
</dbReference>
<dbReference type="PANTHER" id="PTHR30329">
    <property type="entry name" value="STATOR ELEMENT OF FLAGELLAR MOTOR COMPLEX"/>
    <property type="match status" value="1"/>
</dbReference>
<evidence type="ECO:0000256" key="4">
    <source>
        <dbReference type="PROSITE-ProRule" id="PRU00473"/>
    </source>
</evidence>
<organism evidence="7 8">
    <name type="scientific">Capnocytophaga gingivalis</name>
    <dbReference type="NCBI Taxonomy" id="1017"/>
    <lineage>
        <taxon>Bacteria</taxon>
        <taxon>Pseudomonadati</taxon>
        <taxon>Bacteroidota</taxon>
        <taxon>Flavobacteriia</taxon>
        <taxon>Flavobacteriales</taxon>
        <taxon>Flavobacteriaceae</taxon>
        <taxon>Capnocytophaga</taxon>
    </lineage>
</organism>
<evidence type="ECO:0000256" key="5">
    <source>
        <dbReference type="SAM" id="Phobius"/>
    </source>
</evidence>
<proteinExistence type="predicted"/>
<keyword evidence="2 4" id="KW-0472">Membrane</keyword>
<evidence type="ECO:0000256" key="3">
    <source>
        <dbReference type="ARBA" id="ARBA00023237"/>
    </source>
</evidence>
<dbReference type="CDD" id="cd07185">
    <property type="entry name" value="OmpA_C-like"/>
    <property type="match status" value="1"/>
</dbReference>
<dbReference type="PROSITE" id="PS51123">
    <property type="entry name" value="OMPA_2"/>
    <property type="match status" value="1"/>
</dbReference>
<dbReference type="InterPro" id="IPR006665">
    <property type="entry name" value="OmpA-like"/>
</dbReference>
<evidence type="ECO:0000313" key="8">
    <source>
        <dbReference type="Proteomes" id="UP001324270"/>
    </source>
</evidence>
<dbReference type="Pfam" id="PF00691">
    <property type="entry name" value="OmpA"/>
    <property type="match status" value="1"/>
</dbReference>
<dbReference type="PANTHER" id="PTHR30329:SF21">
    <property type="entry name" value="LIPOPROTEIN YIAD-RELATED"/>
    <property type="match status" value="1"/>
</dbReference>
<keyword evidence="8" id="KW-1185">Reference proteome</keyword>